<dbReference type="Gene3D" id="3.90.550.10">
    <property type="entry name" value="Spore Coat Polysaccharide Biosynthesis Protein SpsA, Chain A"/>
    <property type="match status" value="1"/>
</dbReference>
<evidence type="ECO:0000313" key="4">
    <source>
        <dbReference type="EMBL" id="MBT1173172.1"/>
    </source>
</evidence>
<dbReference type="Pfam" id="PF00535">
    <property type="entry name" value="Glycos_transf_2"/>
    <property type="match status" value="1"/>
</dbReference>
<dbReference type="Proteomes" id="UP000773064">
    <property type="component" value="Unassembled WGS sequence"/>
</dbReference>
<sequence length="336" mass="38910">MERTIMPLVSIIIPAYNAENTIARTIKSALLQDYSNLEVIVVDDGSADSTLSICRDLAEKDSRAKIFTIKNSGPSAARNYALSKAKGLYVCFMDADDEMKPKMISQLVSNMTDDTDLVTCGYTVRSDNGDHAFDQNLEERSYSNDHFYEFVEETQEFKAFNPLWNKIFRRSIIENNNLHMDTMVNMGEDYLFIVNYCNMCLGGYKTLADNLYIYSLSQDGLQVTANRDGNLERRLDQIEILDDIFTQRNYPKQAISKEKLRIIYTSLLESNDVRNDLDMIRKNKYLDDIKLEKSNTAAKYTVFLNILRKNNRMIAYTAINLFKLMKKMQGKNFRWR</sequence>
<protein>
    <submittedName>
        <fullName evidence="4">Glycosyltransferase family 2 protein</fullName>
    </submittedName>
</protein>
<feature type="domain" description="Glycosyltransferase 2-like" evidence="3">
    <location>
        <begin position="10"/>
        <end position="174"/>
    </location>
</feature>
<proteinExistence type="predicted"/>
<dbReference type="PANTHER" id="PTHR22916">
    <property type="entry name" value="GLYCOSYLTRANSFERASE"/>
    <property type="match status" value="1"/>
</dbReference>
<accession>A0ABS5UQJ5</accession>
<name>A0ABS5UQJ5_9BIFI</name>
<evidence type="ECO:0000313" key="5">
    <source>
        <dbReference type="Proteomes" id="UP000773064"/>
    </source>
</evidence>
<evidence type="ECO:0000256" key="1">
    <source>
        <dbReference type="ARBA" id="ARBA00022676"/>
    </source>
</evidence>
<organism evidence="4 5">
    <name type="scientific">Bifidobacterium santillanense</name>
    <dbReference type="NCBI Taxonomy" id="2809028"/>
    <lineage>
        <taxon>Bacteria</taxon>
        <taxon>Bacillati</taxon>
        <taxon>Actinomycetota</taxon>
        <taxon>Actinomycetes</taxon>
        <taxon>Bifidobacteriales</taxon>
        <taxon>Bifidobacteriaceae</taxon>
        <taxon>Bifidobacterium</taxon>
    </lineage>
</organism>
<reference evidence="4 5" key="1">
    <citation type="journal article" date="2021" name="Environ. Microbiol.">
        <title>Genetic insights into the dark matter of the mammalian gut microbiota through targeted genome reconstruction.</title>
        <authorList>
            <person name="Lugli G.A."/>
            <person name="Alessandri G."/>
            <person name="Milani C."/>
            <person name="Viappiani A."/>
            <person name="Fontana F."/>
            <person name="Tarracchini C."/>
            <person name="Mancabelli L."/>
            <person name="Argentini C."/>
            <person name="Ruiz L."/>
            <person name="Margolles A."/>
            <person name="van Sinderen D."/>
            <person name="Turroni F."/>
            <person name="Ventura M."/>
        </authorList>
    </citation>
    <scope>NUCLEOTIDE SEQUENCE [LARGE SCALE GENOMIC DNA]</scope>
    <source>
        <strain evidence="4 5">MA2</strain>
    </source>
</reference>
<dbReference type="SUPFAM" id="SSF53448">
    <property type="entry name" value="Nucleotide-diphospho-sugar transferases"/>
    <property type="match status" value="1"/>
</dbReference>
<dbReference type="EMBL" id="JAFEJS010000007">
    <property type="protein sequence ID" value="MBT1173172.1"/>
    <property type="molecule type" value="Genomic_DNA"/>
</dbReference>
<dbReference type="CDD" id="cd00761">
    <property type="entry name" value="Glyco_tranf_GTA_type"/>
    <property type="match status" value="1"/>
</dbReference>
<keyword evidence="5" id="KW-1185">Reference proteome</keyword>
<evidence type="ECO:0000256" key="2">
    <source>
        <dbReference type="ARBA" id="ARBA00022679"/>
    </source>
</evidence>
<keyword evidence="2" id="KW-0808">Transferase</keyword>
<dbReference type="InterPro" id="IPR029044">
    <property type="entry name" value="Nucleotide-diphossugar_trans"/>
</dbReference>
<keyword evidence="1" id="KW-0328">Glycosyltransferase</keyword>
<dbReference type="InterPro" id="IPR001173">
    <property type="entry name" value="Glyco_trans_2-like"/>
</dbReference>
<evidence type="ECO:0000259" key="3">
    <source>
        <dbReference type="Pfam" id="PF00535"/>
    </source>
</evidence>
<dbReference type="RefSeq" id="WP_214358441.1">
    <property type="nucleotide sequence ID" value="NZ_JAFEJS010000007.1"/>
</dbReference>
<gene>
    <name evidence="4" type="ORF">JS528_07370</name>
</gene>
<dbReference type="PANTHER" id="PTHR22916:SF51">
    <property type="entry name" value="GLYCOSYLTRANSFERASE EPSH-RELATED"/>
    <property type="match status" value="1"/>
</dbReference>
<comment type="caution">
    <text evidence="4">The sequence shown here is derived from an EMBL/GenBank/DDBJ whole genome shotgun (WGS) entry which is preliminary data.</text>
</comment>